<dbReference type="HOGENOM" id="CLU_2019220_0_0_1"/>
<accession>K3YWR5</accession>
<gene>
    <name evidence="2" type="ORF">SETIT_1G035800v2</name>
</gene>
<evidence type="ECO:0000313" key="2">
    <source>
        <dbReference type="EMBL" id="RCV04868.1"/>
    </source>
</evidence>
<name>K3YWR5_SETIT</name>
<keyword evidence="4" id="KW-1185">Reference proteome</keyword>
<dbReference type="Gramene" id="KQL28120">
    <property type="protein sequence ID" value="KQL28120"/>
    <property type="gene ID" value="SETIT_018711mg"/>
</dbReference>
<evidence type="ECO:0000313" key="4">
    <source>
        <dbReference type="Proteomes" id="UP000004995"/>
    </source>
</evidence>
<dbReference type="EnsemblPlants" id="KQL28120">
    <property type="protein sequence ID" value="KQL28120"/>
    <property type="gene ID" value="SETIT_018711mg"/>
</dbReference>
<sequence>MASSVVDAACATTARRPDLRITPSSSRRSCQHTLIHVELLHVLAVRCQVPPPAAAMAANLARSCALPSSPVTAWTRYPPRGACRSSSAHSKERSRRKTQDKAEEPWPGHRGHRRATRDCWFEH</sequence>
<dbReference type="AlphaFoldDB" id="K3YWR5"/>
<dbReference type="EMBL" id="AGNK02000045">
    <property type="status" value="NOT_ANNOTATED_CDS"/>
    <property type="molecule type" value="Genomic_DNA"/>
</dbReference>
<reference evidence="2 4" key="1">
    <citation type="journal article" date="2012" name="Nat. Biotechnol.">
        <title>Reference genome sequence of the model plant Setaria.</title>
        <authorList>
            <person name="Bennetzen J.L."/>
            <person name="Schmutz J."/>
            <person name="Wang H."/>
            <person name="Percifield R."/>
            <person name="Hawkins J."/>
            <person name="Pontaroli A.C."/>
            <person name="Estep M."/>
            <person name="Feng L."/>
            <person name="Vaughn J.N."/>
            <person name="Grimwood J."/>
            <person name="Jenkins J."/>
            <person name="Barry K."/>
            <person name="Lindquist E."/>
            <person name="Hellsten U."/>
            <person name="Deshpande S."/>
            <person name="Wang X."/>
            <person name="Wu X."/>
            <person name="Mitros T."/>
            <person name="Triplett J."/>
            <person name="Yang X."/>
            <person name="Ye C.Y."/>
            <person name="Mauro-Herrera M."/>
            <person name="Wang L."/>
            <person name="Li P."/>
            <person name="Sharma M."/>
            <person name="Sharma R."/>
            <person name="Ronald P.C."/>
            <person name="Panaud O."/>
            <person name="Kellogg E.A."/>
            <person name="Brutnell T.P."/>
            <person name="Doust A.N."/>
            <person name="Tuskan G.A."/>
            <person name="Rokhsar D."/>
            <person name="Devos K.M."/>
        </authorList>
    </citation>
    <scope>NUCLEOTIDE SEQUENCE [LARGE SCALE GENOMIC DNA]</scope>
    <source>
        <strain evidence="4">cv. Yugu1</strain>
        <strain evidence="2">Yugu1</strain>
    </source>
</reference>
<proteinExistence type="predicted"/>
<reference evidence="2" key="2">
    <citation type="submission" date="2015-07" db="EMBL/GenBank/DDBJ databases">
        <authorList>
            <person name="Noorani M."/>
        </authorList>
    </citation>
    <scope>NUCLEOTIDE SEQUENCE</scope>
    <source>
        <strain evidence="2">Yugu1</strain>
    </source>
</reference>
<organism evidence="3 4">
    <name type="scientific">Setaria italica</name>
    <name type="common">Foxtail millet</name>
    <name type="synonym">Panicum italicum</name>
    <dbReference type="NCBI Taxonomy" id="4555"/>
    <lineage>
        <taxon>Eukaryota</taxon>
        <taxon>Viridiplantae</taxon>
        <taxon>Streptophyta</taxon>
        <taxon>Embryophyta</taxon>
        <taxon>Tracheophyta</taxon>
        <taxon>Spermatophyta</taxon>
        <taxon>Magnoliopsida</taxon>
        <taxon>Liliopsida</taxon>
        <taxon>Poales</taxon>
        <taxon>Poaceae</taxon>
        <taxon>PACMAD clade</taxon>
        <taxon>Panicoideae</taxon>
        <taxon>Panicodae</taxon>
        <taxon>Paniceae</taxon>
        <taxon>Cenchrinae</taxon>
        <taxon>Setaria</taxon>
    </lineage>
</organism>
<protein>
    <submittedName>
        <fullName evidence="2 3">Uncharacterized protein</fullName>
    </submittedName>
</protein>
<dbReference type="Proteomes" id="UP000004995">
    <property type="component" value="Unassembled WGS sequence"/>
</dbReference>
<dbReference type="EMBL" id="CM003528">
    <property type="protein sequence ID" value="RCV04868.1"/>
    <property type="molecule type" value="Genomic_DNA"/>
</dbReference>
<reference evidence="3" key="3">
    <citation type="submission" date="2018-08" db="UniProtKB">
        <authorList>
            <consortium name="EnsemblPlants"/>
        </authorList>
    </citation>
    <scope>IDENTIFICATION</scope>
    <source>
        <strain evidence="3">Yugu1</strain>
    </source>
</reference>
<evidence type="ECO:0000313" key="3">
    <source>
        <dbReference type="EnsemblPlants" id="KQL28120"/>
    </source>
</evidence>
<evidence type="ECO:0000256" key="1">
    <source>
        <dbReference type="SAM" id="MobiDB-lite"/>
    </source>
</evidence>
<feature type="compositionally biased region" description="Basic and acidic residues" evidence="1">
    <location>
        <begin position="97"/>
        <end position="107"/>
    </location>
</feature>
<feature type="region of interest" description="Disordered" evidence="1">
    <location>
        <begin position="77"/>
        <end position="113"/>
    </location>
</feature>